<keyword evidence="2" id="KW-1185">Reference proteome</keyword>
<dbReference type="EMBL" id="SHNN01000006">
    <property type="protein sequence ID" value="MCX2983307.1"/>
    <property type="molecule type" value="Genomic_DNA"/>
</dbReference>
<reference evidence="1" key="1">
    <citation type="submission" date="2019-02" db="EMBL/GenBank/DDBJ databases">
        <authorList>
            <person name="Li S.-H."/>
        </authorList>
    </citation>
    <scope>NUCLEOTIDE SEQUENCE</scope>
    <source>
        <strain evidence="1">IMCC14734</strain>
    </source>
</reference>
<accession>A0ABT3TLU1</accession>
<evidence type="ECO:0000313" key="2">
    <source>
        <dbReference type="Proteomes" id="UP001143362"/>
    </source>
</evidence>
<protein>
    <recommendedName>
        <fullName evidence="3">DUF4185 domain-containing protein</fullName>
    </recommendedName>
</protein>
<evidence type="ECO:0000313" key="1">
    <source>
        <dbReference type="EMBL" id="MCX2983307.1"/>
    </source>
</evidence>
<proteinExistence type="predicted"/>
<gene>
    <name evidence="1" type="ORF">EYC98_20795</name>
</gene>
<dbReference type="RefSeq" id="WP_279247341.1">
    <property type="nucleotide sequence ID" value="NZ_SHNN01000006.1"/>
</dbReference>
<name>A0ABT3TLU1_9GAMM</name>
<sequence>MFQHSESSGLQWKGADVANSLALGDGRILWVFGDTLYAEPGSNRCNRFKGFNISVHNSMSVQYGSDPTTAEIKHFWGWRDGRPSSFFEPTKSDGSWFWMGSTALVEGHVLVFLMQARALEYSSTAGDTCAGLNFEIIGWQARMAKLNEQEPADWNWREMQLPVDNNWHNILAGSSSILVRDGHLYAYAGGPGELIGNRVYLARWPLAKVLQYDLSEPQWHTDRSWQYQDALAAKYPSPIVIDGNNEVDISPIPWSGSGHTWLFLQSAYGYQSPLCYRTGKSLTQFGPCQIFYSPPELERYPSSPLLVYALKLHPELSGQEGDSLIGTYMVNSCRLEDIQEKCDLYYPQFLQLKLAQ</sequence>
<comment type="caution">
    <text evidence="1">The sequence shown here is derived from an EMBL/GenBank/DDBJ whole genome shotgun (WGS) entry which is preliminary data.</text>
</comment>
<evidence type="ECO:0008006" key="3">
    <source>
        <dbReference type="Google" id="ProtNLM"/>
    </source>
</evidence>
<organism evidence="1 2">
    <name type="scientific">Candidatus Litorirhabdus singularis</name>
    <dbReference type="NCBI Taxonomy" id="2518993"/>
    <lineage>
        <taxon>Bacteria</taxon>
        <taxon>Pseudomonadati</taxon>
        <taxon>Pseudomonadota</taxon>
        <taxon>Gammaproteobacteria</taxon>
        <taxon>Cellvibrionales</taxon>
        <taxon>Halieaceae</taxon>
        <taxon>Candidatus Litorirhabdus</taxon>
    </lineage>
</organism>
<dbReference type="Proteomes" id="UP001143362">
    <property type="component" value="Unassembled WGS sequence"/>
</dbReference>